<proteinExistence type="inferred from homology"/>
<dbReference type="SUPFAM" id="SSF53850">
    <property type="entry name" value="Periplasmic binding protein-like II"/>
    <property type="match status" value="1"/>
</dbReference>
<dbReference type="Gene3D" id="3.40.190.10">
    <property type="entry name" value="Periplasmic binding protein-like II"/>
    <property type="match status" value="2"/>
</dbReference>
<gene>
    <name evidence="6" type="primary">modA</name>
    <name evidence="6" type="ORF">C0081_20985</name>
</gene>
<dbReference type="GO" id="GO:0030288">
    <property type="term" value="C:outer membrane-bounded periplasmic space"/>
    <property type="evidence" value="ECO:0007669"/>
    <property type="project" value="TreeGrafter"/>
</dbReference>
<keyword evidence="2 4" id="KW-0479">Metal-binding</keyword>
<feature type="binding site" evidence="4">
    <location>
        <position position="191"/>
    </location>
    <ligand>
        <name>molybdate</name>
        <dbReference type="ChEBI" id="CHEBI:36264"/>
    </ligand>
</feature>
<evidence type="ECO:0000256" key="3">
    <source>
        <dbReference type="ARBA" id="ARBA00022729"/>
    </source>
</evidence>
<dbReference type="AlphaFoldDB" id="A0A2N5XLI6"/>
<feature type="binding site" evidence="4">
    <location>
        <position position="32"/>
    </location>
    <ligand>
        <name>molybdate</name>
        <dbReference type="ChEBI" id="CHEBI:36264"/>
    </ligand>
</feature>
<comment type="caution">
    <text evidence="6">The sequence shown here is derived from an EMBL/GenBank/DDBJ whole genome shotgun (WGS) entry which is preliminary data.</text>
</comment>
<evidence type="ECO:0000313" key="6">
    <source>
        <dbReference type="EMBL" id="PLW75290.1"/>
    </source>
</evidence>
<keyword evidence="7" id="KW-1185">Reference proteome</keyword>
<dbReference type="GO" id="GO:0030973">
    <property type="term" value="F:molybdate ion binding"/>
    <property type="evidence" value="ECO:0007669"/>
    <property type="project" value="TreeGrafter"/>
</dbReference>
<name>A0A2N5XLI6_9HYPH</name>
<evidence type="ECO:0000256" key="4">
    <source>
        <dbReference type="PIRSR" id="PIRSR004846-1"/>
    </source>
</evidence>
<comment type="similarity">
    <text evidence="1">Belongs to the bacterial solute-binding protein ModA family.</text>
</comment>
<dbReference type="GO" id="GO:0046872">
    <property type="term" value="F:metal ion binding"/>
    <property type="evidence" value="ECO:0007669"/>
    <property type="project" value="UniProtKB-KW"/>
</dbReference>
<dbReference type="PIRSF" id="PIRSF004846">
    <property type="entry name" value="ModA"/>
    <property type="match status" value="1"/>
</dbReference>
<dbReference type="InterPro" id="IPR050682">
    <property type="entry name" value="ModA/WtpA"/>
</dbReference>
<feature type="chain" id="PRO_5014652699" evidence="5">
    <location>
        <begin position="23"/>
        <end position="262"/>
    </location>
</feature>
<keyword evidence="3 5" id="KW-0732">Signal</keyword>
<keyword evidence="4" id="KW-0500">Molybdenum</keyword>
<dbReference type="EMBL" id="PKUQ01000054">
    <property type="protein sequence ID" value="PLW75290.1"/>
    <property type="molecule type" value="Genomic_DNA"/>
</dbReference>
<feature type="binding site" evidence="4">
    <location>
        <position position="59"/>
    </location>
    <ligand>
        <name>molybdate</name>
        <dbReference type="ChEBI" id="CHEBI:36264"/>
    </ligand>
</feature>
<dbReference type="PANTHER" id="PTHR30632">
    <property type="entry name" value="MOLYBDATE-BINDING PERIPLASMIC PROTEIN"/>
    <property type="match status" value="1"/>
</dbReference>
<protein>
    <submittedName>
        <fullName evidence="6">Molybdate ABC transporter substrate-binding protein</fullName>
    </submittedName>
</protein>
<organism evidence="6 7">
    <name type="scientific">Cohaesibacter celericrescens</name>
    <dbReference type="NCBI Taxonomy" id="2067669"/>
    <lineage>
        <taxon>Bacteria</taxon>
        <taxon>Pseudomonadati</taxon>
        <taxon>Pseudomonadota</taxon>
        <taxon>Alphaproteobacteria</taxon>
        <taxon>Hyphomicrobiales</taxon>
        <taxon>Cohaesibacteraceae</taxon>
    </lineage>
</organism>
<evidence type="ECO:0000256" key="2">
    <source>
        <dbReference type="ARBA" id="ARBA00022723"/>
    </source>
</evidence>
<reference evidence="6 7" key="1">
    <citation type="submission" date="2018-01" db="EMBL/GenBank/DDBJ databases">
        <title>The draft genome sequence of Cohaesibacter sp. H1304.</title>
        <authorList>
            <person name="Wang N.-N."/>
            <person name="Du Z.-J."/>
        </authorList>
    </citation>
    <scope>NUCLEOTIDE SEQUENCE [LARGE SCALE GENOMIC DNA]</scope>
    <source>
        <strain evidence="6 7">H1304</strain>
    </source>
</reference>
<evidence type="ECO:0000313" key="7">
    <source>
        <dbReference type="Proteomes" id="UP000234881"/>
    </source>
</evidence>
<dbReference type="InterPro" id="IPR005950">
    <property type="entry name" value="ModA"/>
</dbReference>
<accession>A0A2N5XLI6</accession>
<sequence>MPQLFTLLILLMAPLYTQSAKAEPITLFAAASLTGVVNEATNLFEKETGIKVRLVFASSSTLARQIEAGASADLYFSANIKWMDYLVKAALIKPETLIKTLSNTLVLISPKYLSLDSLATIDTQTLNDILGDSGLLSMGDPDHVPVGIYGKKALKQRGLWEPLHRRIARADNALAALTLVSRGETPLGIVYQTDAIHQPNVDILFGFEPEETQIEYALALTQQTSSDDAKKLLNFLSSARGLALFEKYGFTILKDYQRSQPN</sequence>
<dbReference type="PANTHER" id="PTHR30632:SF17">
    <property type="entry name" value="MOLYBDATE-BINDING PROTEIN MODA"/>
    <property type="match status" value="1"/>
</dbReference>
<evidence type="ECO:0000256" key="1">
    <source>
        <dbReference type="ARBA" id="ARBA00009175"/>
    </source>
</evidence>
<dbReference type="RefSeq" id="WP_101535695.1">
    <property type="nucleotide sequence ID" value="NZ_PKUQ01000054.1"/>
</dbReference>
<dbReference type="GO" id="GO:0015689">
    <property type="term" value="P:molybdate ion transport"/>
    <property type="evidence" value="ECO:0007669"/>
    <property type="project" value="InterPro"/>
</dbReference>
<dbReference type="Pfam" id="PF13531">
    <property type="entry name" value="SBP_bac_11"/>
    <property type="match status" value="1"/>
</dbReference>
<dbReference type="NCBIfam" id="TIGR01256">
    <property type="entry name" value="modA"/>
    <property type="match status" value="1"/>
</dbReference>
<feature type="signal peptide" evidence="5">
    <location>
        <begin position="1"/>
        <end position="22"/>
    </location>
</feature>
<evidence type="ECO:0000256" key="5">
    <source>
        <dbReference type="SAM" id="SignalP"/>
    </source>
</evidence>
<dbReference type="Proteomes" id="UP000234881">
    <property type="component" value="Unassembled WGS sequence"/>
</dbReference>